<feature type="non-terminal residue" evidence="1">
    <location>
        <position position="1"/>
    </location>
</feature>
<proteinExistence type="predicted"/>
<feature type="non-terminal residue" evidence="1">
    <location>
        <position position="71"/>
    </location>
</feature>
<keyword evidence="2" id="KW-1185">Reference proteome</keyword>
<dbReference type="EMBL" id="LXQA011200606">
    <property type="protein sequence ID" value="MCI88717.1"/>
    <property type="molecule type" value="Genomic_DNA"/>
</dbReference>
<name>A0A392VLE9_9FABA</name>
<reference evidence="1 2" key="1">
    <citation type="journal article" date="2018" name="Front. Plant Sci.">
        <title>Red Clover (Trifolium pratense) and Zigzag Clover (T. medium) - A Picture of Genomic Similarities and Differences.</title>
        <authorList>
            <person name="Dluhosova J."/>
            <person name="Istvanek J."/>
            <person name="Nedelnik J."/>
            <person name="Repkova J."/>
        </authorList>
    </citation>
    <scope>NUCLEOTIDE SEQUENCE [LARGE SCALE GENOMIC DNA]</scope>
    <source>
        <strain evidence="2">cv. 10/8</strain>
        <tissue evidence="1">Leaf</tissue>
    </source>
</reference>
<dbReference type="Proteomes" id="UP000265520">
    <property type="component" value="Unassembled WGS sequence"/>
</dbReference>
<comment type="caution">
    <text evidence="1">The sequence shown here is derived from an EMBL/GenBank/DDBJ whole genome shotgun (WGS) entry which is preliminary data.</text>
</comment>
<dbReference type="AlphaFoldDB" id="A0A392VLE9"/>
<sequence>NREGAVKWLKEVEIIFEAMRCSEEHKTILGAYALREETNHWWKNAQQRIGAGGVVITWEMFKREFWVKYFP</sequence>
<protein>
    <recommendedName>
        <fullName evidence="3">Retrotransposon gag domain-containing protein</fullName>
    </recommendedName>
</protein>
<evidence type="ECO:0000313" key="1">
    <source>
        <dbReference type="EMBL" id="MCI88717.1"/>
    </source>
</evidence>
<accession>A0A392VLE9</accession>
<organism evidence="1 2">
    <name type="scientific">Trifolium medium</name>
    <dbReference type="NCBI Taxonomy" id="97028"/>
    <lineage>
        <taxon>Eukaryota</taxon>
        <taxon>Viridiplantae</taxon>
        <taxon>Streptophyta</taxon>
        <taxon>Embryophyta</taxon>
        <taxon>Tracheophyta</taxon>
        <taxon>Spermatophyta</taxon>
        <taxon>Magnoliopsida</taxon>
        <taxon>eudicotyledons</taxon>
        <taxon>Gunneridae</taxon>
        <taxon>Pentapetalae</taxon>
        <taxon>rosids</taxon>
        <taxon>fabids</taxon>
        <taxon>Fabales</taxon>
        <taxon>Fabaceae</taxon>
        <taxon>Papilionoideae</taxon>
        <taxon>50 kb inversion clade</taxon>
        <taxon>NPAAA clade</taxon>
        <taxon>Hologalegina</taxon>
        <taxon>IRL clade</taxon>
        <taxon>Trifolieae</taxon>
        <taxon>Trifolium</taxon>
    </lineage>
</organism>
<evidence type="ECO:0000313" key="2">
    <source>
        <dbReference type="Proteomes" id="UP000265520"/>
    </source>
</evidence>
<evidence type="ECO:0008006" key="3">
    <source>
        <dbReference type="Google" id="ProtNLM"/>
    </source>
</evidence>